<dbReference type="eggNOG" id="ENOG5032Y0C">
    <property type="taxonomic scope" value="Bacteria"/>
</dbReference>
<organism evidence="3 4">
    <name type="scientific">Flavobacterium frigoris (strain PS1)</name>
    <dbReference type="NCBI Taxonomy" id="1086011"/>
    <lineage>
        <taxon>Bacteria</taxon>
        <taxon>Pseudomonadati</taxon>
        <taxon>Bacteroidota</taxon>
        <taxon>Flavobacteriia</taxon>
        <taxon>Flavobacteriales</taxon>
        <taxon>Flavobacteriaceae</taxon>
        <taxon>Flavobacterium</taxon>
    </lineage>
</organism>
<proteinExistence type="predicted"/>
<dbReference type="PATRIC" id="fig|1086011.3.peg.1573"/>
<feature type="chain" id="PRO_5003609365" description="LTXXQ motif family protein" evidence="2">
    <location>
        <begin position="19"/>
        <end position="153"/>
    </location>
</feature>
<dbReference type="EMBL" id="AHKF01000017">
    <property type="protein sequence ID" value="EIA08843.1"/>
    <property type="molecule type" value="Genomic_DNA"/>
</dbReference>
<evidence type="ECO:0000313" key="3">
    <source>
        <dbReference type="EMBL" id="EIA08843.1"/>
    </source>
</evidence>
<feature type="region of interest" description="Disordered" evidence="1">
    <location>
        <begin position="57"/>
        <end position="94"/>
    </location>
</feature>
<comment type="caution">
    <text evidence="3">The sequence shown here is derived from an EMBL/GenBank/DDBJ whole genome shotgun (WGS) entry which is preliminary data.</text>
</comment>
<feature type="region of interest" description="Disordered" evidence="1">
    <location>
        <begin position="126"/>
        <end position="153"/>
    </location>
</feature>
<keyword evidence="2" id="KW-0732">Signal</keyword>
<dbReference type="RefSeq" id="WP_007137786.1">
    <property type="nucleotide sequence ID" value="NZ_AHKF01000017.1"/>
</dbReference>
<accession>H7FR60</accession>
<reference evidence="3 4" key="1">
    <citation type="journal article" date="2014" name="Acta Crystallogr. D">
        <title>Structure-based characterization and antifreeze properties of a hyperactive ice-binding protein from the Antarctic bacterium Flavobacterium frigoris PS1.</title>
        <authorList>
            <person name="Do H."/>
            <person name="Kim S.J."/>
            <person name="Kim H.J."/>
            <person name="Lee J.H."/>
        </authorList>
    </citation>
    <scope>NUCLEOTIDE SEQUENCE [LARGE SCALE GENOMIC DNA]</scope>
    <source>
        <strain evidence="3 4">PS1</strain>
    </source>
</reference>
<sequence length="153" mass="17897">MKKLIIAALLVVGMTSFAQQGNKTDKRQGRAEMEKFTPEQRNELMLKKMTLELDLSSKQQAQMKSVIAEKSAKREAMMEARKENKEKMTSDQRFAMKSKMMDEQIAMKAKMKSILSAEQFEKWDAMKAKHHKKRGMHQRKGMHNETKKEEMKK</sequence>
<evidence type="ECO:0008006" key="5">
    <source>
        <dbReference type="Google" id="ProtNLM"/>
    </source>
</evidence>
<evidence type="ECO:0000256" key="2">
    <source>
        <dbReference type="SAM" id="SignalP"/>
    </source>
</evidence>
<evidence type="ECO:0000313" key="4">
    <source>
        <dbReference type="Proteomes" id="UP000005566"/>
    </source>
</evidence>
<feature type="compositionally biased region" description="Basic and acidic residues" evidence="1">
    <location>
        <begin position="70"/>
        <end position="90"/>
    </location>
</feature>
<evidence type="ECO:0000256" key="1">
    <source>
        <dbReference type="SAM" id="MobiDB-lite"/>
    </source>
</evidence>
<protein>
    <recommendedName>
        <fullName evidence="5">LTXXQ motif family protein</fullName>
    </recommendedName>
</protein>
<feature type="compositionally biased region" description="Basic residues" evidence="1">
    <location>
        <begin position="128"/>
        <end position="141"/>
    </location>
</feature>
<feature type="signal peptide" evidence="2">
    <location>
        <begin position="1"/>
        <end position="18"/>
    </location>
</feature>
<keyword evidence="4" id="KW-1185">Reference proteome</keyword>
<dbReference type="Proteomes" id="UP000005566">
    <property type="component" value="Unassembled WGS sequence"/>
</dbReference>
<feature type="compositionally biased region" description="Basic and acidic residues" evidence="1">
    <location>
        <begin position="142"/>
        <end position="153"/>
    </location>
</feature>
<name>H7FR60_FLAFP</name>
<dbReference type="AlphaFoldDB" id="H7FR60"/>
<gene>
    <name evidence="3" type="ORF">HJ01_01609</name>
</gene>
<dbReference type="STRING" id="1086011.HJ01_01609"/>